<evidence type="ECO:0000256" key="9">
    <source>
        <dbReference type="SAM" id="Coils"/>
    </source>
</evidence>
<protein>
    <submittedName>
        <fullName evidence="13">HlyD family type I secretion periplasmic adaptor subunit</fullName>
    </submittedName>
</protein>
<dbReference type="GO" id="GO:0005886">
    <property type="term" value="C:plasma membrane"/>
    <property type="evidence" value="ECO:0007669"/>
    <property type="project" value="UniProtKB-SubCell"/>
</dbReference>
<evidence type="ECO:0000256" key="10">
    <source>
        <dbReference type="SAM" id="Phobius"/>
    </source>
</evidence>
<feature type="coiled-coil region" evidence="9">
    <location>
        <begin position="203"/>
        <end position="273"/>
    </location>
</feature>
<evidence type="ECO:0000259" key="12">
    <source>
        <dbReference type="Pfam" id="PF26002"/>
    </source>
</evidence>
<dbReference type="InterPro" id="IPR050739">
    <property type="entry name" value="MFP"/>
</dbReference>
<dbReference type="SUPFAM" id="SSF111369">
    <property type="entry name" value="HlyD-like secretion proteins"/>
    <property type="match status" value="1"/>
</dbReference>
<gene>
    <name evidence="13" type="ORF">FDK22_04920</name>
</gene>
<keyword evidence="3" id="KW-0813">Transport</keyword>
<sequence>MKMYKAPNDDSSKITRFGFSVIIIVFIIFGGWATFAPLAINVTALGKVSAGLNKKKIQSIESGIIKKIYVNDGDYVKKGQILIELDDTQSKSELDTQLFQYQTLLALKSRLLAQQNNKKSITFDEGIEDKKLIDEQIDLFNSTIESIKKNKQILNKQISQLKKRIEAINFKLKSNTYIKSSIDEEIAELEKLYAKKLINKVDLRKFKREASQLSAEIINNEKEKTELNEKINELSTKIVLLLNDFKKDTLEELTSATSKINTVKLKIDSLRNKLNKTKIYAPANGYIVGVSDYTQDSIIKAGTDIMEIVPKDTDLIIEGAIKSTDIDKVKIGLEANIVFSAYNTQKSHKIHAIVTYISADTLYDEQNQEFYYEIKLKLSKEGKEEIKNYNFNLITGMPAEIMVKTGYRTVLSYMLKPLLDRFNRSLNEE</sequence>
<keyword evidence="4" id="KW-1003">Cell membrane</keyword>
<dbReference type="AlphaFoldDB" id="A0A5R8Y219"/>
<feature type="coiled-coil region" evidence="9">
    <location>
        <begin position="144"/>
        <end position="171"/>
    </location>
</feature>
<comment type="caution">
    <text evidence="13">The sequence shown here is derived from an EMBL/GenBank/DDBJ whole genome shotgun (WGS) entry which is preliminary data.</text>
</comment>
<dbReference type="Pfam" id="PF26002">
    <property type="entry name" value="Beta-barrel_AprE"/>
    <property type="match status" value="1"/>
</dbReference>
<dbReference type="InterPro" id="IPR058781">
    <property type="entry name" value="HH_AprE-like"/>
</dbReference>
<evidence type="ECO:0000256" key="2">
    <source>
        <dbReference type="ARBA" id="ARBA00009477"/>
    </source>
</evidence>
<dbReference type="PANTHER" id="PTHR30386">
    <property type="entry name" value="MEMBRANE FUSION SUBUNIT OF EMRAB-TOLC MULTIDRUG EFFLUX PUMP"/>
    <property type="match status" value="1"/>
</dbReference>
<reference evidence="13 14" key="1">
    <citation type="submission" date="2019-05" db="EMBL/GenBank/DDBJ databases">
        <title>Arcobacter sp. nov., isolated from sea sediment.</title>
        <authorList>
            <person name="Kim W."/>
        </authorList>
    </citation>
    <scope>NUCLEOTIDE SEQUENCE [LARGE SCALE GENOMIC DNA]</scope>
    <source>
        <strain evidence="13 14">CAU 1517</strain>
    </source>
</reference>
<dbReference type="PANTHER" id="PTHR30386:SF17">
    <property type="entry name" value="ALKALINE PROTEASE SECRETION PROTEIN APRE"/>
    <property type="match status" value="1"/>
</dbReference>
<evidence type="ECO:0000256" key="1">
    <source>
        <dbReference type="ARBA" id="ARBA00004377"/>
    </source>
</evidence>
<evidence type="ECO:0000256" key="6">
    <source>
        <dbReference type="ARBA" id="ARBA00022692"/>
    </source>
</evidence>
<evidence type="ECO:0000256" key="3">
    <source>
        <dbReference type="ARBA" id="ARBA00022448"/>
    </source>
</evidence>
<dbReference type="EMBL" id="VANU01000002">
    <property type="protein sequence ID" value="TLP39216.1"/>
    <property type="molecule type" value="Genomic_DNA"/>
</dbReference>
<feature type="domain" description="AprE-like long alpha-helical hairpin" evidence="11">
    <location>
        <begin position="91"/>
        <end position="272"/>
    </location>
</feature>
<evidence type="ECO:0000313" key="13">
    <source>
        <dbReference type="EMBL" id="TLP39216.1"/>
    </source>
</evidence>
<evidence type="ECO:0000313" key="14">
    <source>
        <dbReference type="Proteomes" id="UP000308901"/>
    </source>
</evidence>
<keyword evidence="9" id="KW-0175">Coiled coil</keyword>
<keyword evidence="7 10" id="KW-1133">Transmembrane helix</keyword>
<keyword evidence="6 10" id="KW-0812">Transmembrane</keyword>
<dbReference type="Gene3D" id="2.40.30.170">
    <property type="match status" value="1"/>
</dbReference>
<dbReference type="GO" id="GO:0015031">
    <property type="term" value="P:protein transport"/>
    <property type="evidence" value="ECO:0007669"/>
    <property type="project" value="InterPro"/>
</dbReference>
<comment type="similarity">
    <text evidence="2">Belongs to the membrane fusion protein (MFP) (TC 8.A.1) family.</text>
</comment>
<keyword evidence="5" id="KW-0997">Cell inner membrane</keyword>
<evidence type="ECO:0000256" key="5">
    <source>
        <dbReference type="ARBA" id="ARBA00022519"/>
    </source>
</evidence>
<evidence type="ECO:0000259" key="11">
    <source>
        <dbReference type="Pfam" id="PF25994"/>
    </source>
</evidence>
<evidence type="ECO:0000256" key="4">
    <source>
        <dbReference type="ARBA" id="ARBA00022475"/>
    </source>
</evidence>
<dbReference type="RefSeq" id="WP_138151800.1">
    <property type="nucleotide sequence ID" value="NZ_CBDDKQ010000002.1"/>
</dbReference>
<keyword evidence="8 10" id="KW-0472">Membrane</keyword>
<dbReference type="NCBIfam" id="TIGR01843">
    <property type="entry name" value="type_I_hlyD"/>
    <property type="match status" value="1"/>
</dbReference>
<accession>A0A5R8Y219</accession>
<feature type="domain" description="AprE-like beta-barrel" evidence="12">
    <location>
        <begin position="315"/>
        <end position="406"/>
    </location>
</feature>
<organism evidence="13 14">
    <name type="scientific">Arcobacter arenosus</name>
    <dbReference type="NCBI Taxonomy" id="2576037"/>
    <lineage>
        <taxon>Bacteria</taxon>
        <taxon>Pseudomonadati</taxon>
        <taxon>Campylobacterota</taxon>
        <taxon>Epsilonproteobacteria</taxon>
        <taxon>Campylobacterales</taxon>
        <taxon>Arcobacteraceae</taxon>
        <taxon>Arcobacter</taxon>
    </lineage>
</organism>
<dbReference type="Proteomes" id="UP000308901">
    <property type="component" value="Unassembled WGS sequence"/>
</dbReference>
<name>A0A5R8Y219_9BACT</name>
<evidence type="ECO:0000256" key="7">
    <source>
        <dbReference type="ARBA" id="ARBA00022989"/>
    </source>
</evidence>
<dbReference type="Gene3D" id="2.40.50.100">
    <property type="match status" value="1"/>
</dbReference>
<dbReference type="InterPro" id="IPR010129">
    <property type="entry name" value="T1SS_HlyD"/>
</dbReference>
<evidence type="ECO:0000256" key="8">
    <source>
        <dbReference type="ARBA" id="ARBA00023136"/>
    </source>
</evidence>
<dbReference type="InterPro" id="IPR058982">
    <property type="entry name" value="Beta-barrel_AprE"/>
</dbReference>
<dbReference type="PRINTS" id="PR01490">
    <property type="entry name" value="RTXTOXIND"/>
</dbReference>
<proteinExistence type="inferred from homology"/>
<dbReference type="Pfam" id="PF25994">
    <property type="entry name" value="HH_AprE"/>
    <property type="match status" value="1"/>
</dbReference>
<dbReference type="OrthoDB" id="9810980at2"/>
<comment type="subcellular location">
    <subcellularLocation>
        <location evidence="1">Cell inner membrane</location>
        <topology evidence="1">Single-pass membrane protein</topology>
    </subcellularLocation>
</comment>
<feature type="transmembrane region" description="Helical" evidence="10">
    <location>
        <begin position="21"/>
        <end position="40"/>
    </location>
</feature>
<keyword evidence="14" id="KW-1185">Reference proteome</keyword>